<sequence>MGVRYTQLGMCQTFPSRHYPSFQCITIRLIASAPWYITNETLHNDLRIPTVDQLAKLYYNRFHSKLQHHPIPLVTHLASRTLPDHHADLKVIGAVTY</sequence>
<gene>
    <name evidence="1" type="ORF">FWK35_00002494</name>
</gene>
<dbReference type="EMBL" id="VUJU01001719">
    <property type="protein sequence ID" value="KAF0764092.1"/>
    <property type="molecule type" value="Genomic_DNA"/>
</dbReference>
<evidence type="ECO:0000313" key="1">
    <source>
        <dbReference type="EMBL" id="KAF0764092.1"/>
    </source>
</evidence>
<accession>A0A6G0Z1N8</accession>
<protein>
    <submittedName>
        <fullName evidence="1">Zinc finger MYM-type protein 6-like</fullName>
    </submittedName>
</protein>
<evidence type="ECO:0000313" key="2">
    <source>
        <dbReference type="Proteomes" id="UP000478052"/>
    </source>
</evidence>
<keyword evidence="2" id="KW-1185">Reference proteome</keyword>
<proteinExistence type="predicted"/>
<name>A0A6G0Z1N8_APHCR</name>
<reference evidence="1 2" key="1">
    <citation type="submission" date="2019-08" db="EMBL/GenBank/DDBJ databases">
        <title>Whole genome of Aphis craccivora.</title>
        <authorList>
            <person name="Voronova N.V."/>
            <person name="Shulinski R.S."/>
            <person name="Bandarenka Y.V."/>
            <person name="Zhorov D.G."/>
            <person name="Warner D."/>
        </authorList>
    </citation>
    <scope>NUCLEOTIDE SEQUENCE [LARGE SCALE GENOMIC DNA]</scope>
    <source>
        <strain evidence="1">180601</strain>
        <tissue evidence="1">Whole Body</tissue>
    </source>
</reference>
<comment type="caution">
    <text evidence="1">The sequence shown here is derived from an EMBL/GenBank/DDBJ whole genome shotgun (WGS) entry which is preliminary data.</text>
</comment>
<organism evidence="1 2">
    <name type="scientific">Aphis craccivora</name>
    <name type="common">Cowpea aphid</name>
    <dbReference type="NCBI Taxonomy" id="307492"/>
    <lineage>
        <taxon>Eukaryota</taxon>
        <taxon>Metazoa</taxon>
        <taxon>Ecdysozoa</taxon>
        <taxon>Arthropoda</taxon>
        <taxon>Hexapoda</taxon>
        <taxon>Insecta</taxon>
        <taxon>Pterygota</taxon>
        <taxon>Neoptera</taxon>
        <taxon>Paraneoptera</taxon>
        <taxon>Hemiptera</taxon>
        <taxon>Sternorrhyncha</taxon>
        <taxon>Aphidomorpha</taxon>
        <taxon>Aphidoidea</taxon>
        <taxon>Aphididae</taxon>
        <taxon>Aphidini</taxon>
        <taxon>Aphis</taxon>
        <taxon>Aphis</taxon>
    </lineage>
</organism>
<dbReference type="Proteomes" id="UP000478052">
    <property type="component" value="Unassembled WGS sequence"/>
</dbReference>
<dbReference type="AlphaFoldDB" id="A0A6G0Z1N8"/>
<dbReference type="OrthoDB" id="10050074at2759"/>